<accession>X7ZXV5</accession>
<reference evidence="2" key="1">
    <citation type="submission" date="2014-01" db="EMBL/GenBank/DDBJ databases">
        <authorList>
            <person name="Brown-Elliot B."/>
            <person name="Wallace R."/>
            <person name="Lenaerts A."/>
            <person name="Ordway D."/>
            <person name="DeGroote M.A."/>
            <person name="Parker T."/>
            <person name="Sizemore C."/>
            <person name="Tallon L.J."/>
            <person name="Sadzewicz L.K."/>
            <person name="Sengamalay N."/>
            <person name="Fraser C.M."/>
            <person name="Hine E."/>
            <person name="Shefchek K.A."/>
            <person name="Das S.P."/>
            <person name="Tettelin H."/>
        </authorList>
    </citation>
    <scope>NUCLEOTIDE SEQUENCE [LARGE SCALE GENOMIC DNA]</scope>
    <source>
        <strain evidence="2">4042</strain>
    </source>
</reference>
<sequence>MRPTLAHHLDGCLSETDQAGGADRVRRQHAAGGFTGSRRRSPFPQPR</sequence>
<gene>
    <name evidence="2" type="ORF">I553_5482</name>
</gene>
<evidence type="ECO:0000313" key="2">
    <source>
        <dbReference type="EMBL" id="EUA23465.1"/>
    </source>
</evidence>
<organism evidence="2">
    <name type="scientific">Mycobacterium xenopi 4042</name>
    <dbReference type="NCBI Taxonomy" id="1299334"/>
    <lineage>
        <taxon>Bacteria</taxon>
        <taxon>Bacillati</taxon>
        <taxon>Actinomycetota</taxon>
        <taxon>Actinomycetes</taxon>
        <taxon>Mycobacteriales</taxon>
        <taxon>Mycobacteriaceae</taxon>
        <taxon>Mycobacterium</taxon>
    </lineage>
</organism>
<protein>
    <submittedName>
        <fullName evidence="2">Uncharacterized protein</fullName>
    </submittedName>
</protein>
<feature type="region of interest" description="Disordered" evidence="1">
    <location>
        <begin position="1"/>
        <end position="47"/>
    </location>
</feature>
<name>X7ZXV5_MYCXE</name>
<evidence type="ECO:0000256" key="1">
    <source>
        <dbReference type="SAM" id="MobiDB-lite"/>
    </source>
</evidence>
<comment type="caution">
    <text evidence="2">The sequence shown here is derived from an EMBL/GenBank/DDBJ whole genome shotgun (WGS) entry which is preliminary data.</text>
</comment>
<proteinExistence type="predicted"/>
<dbReference type="AlphaFoldDB" id="X7ZXV5"/>
<dbReference type="EMBL" id="JAOB01000069">
    <property type="protein sequence ID" value="EUA23465.1"/>
    <property type="molecule type" value="Genomic_DNA"/>
</dbReference>